<dbReference type="OrthoDB" id="7615346at2"/>
<feature type="compositionally biased region" description="Low complexity" evidence="2">
    <location>
        <begin position="391"/>
        <end position="413"/>
    </location>
</feature>
<evidence type="ECO:0008006" key="6">
    <source>
        <dbReference type="Google" id="ProtNLM"/>
    </source>
</evidence>
<keyword evidence="3" id="KW-1133">Transmembrane helix</keyword>
<feature type="compositionally biased region" description="Basic and acidic residues" evidence="2">
    <location>
        <begin position="491"/>
        <end position="505"/>
    </location>
</feature>
<sequence>MTEAPSARRSGRDDLVRHEASQNFETAQHGGGWMVTLAYVSAFLWLAGLGAALIGLGGIGFVSQYHPALIVAAAIGAVVPALLMVTAGQMARANRRAAAANALVLEAAARLMAPAREAGHEGITFAEQMKQSAAEIDHAMAHALSAMKAMAGEIGDERLRLESVSYAAADNARDLAERLGEERHALETLARDLRAQVTAMNEAIPRQAQLMVSAARVASEEVGRADAALEQRLIAMHHAGEELTRRMESLDDLARDASGRTEALTFSISRVEDKLEHSRRTVDAAVRASEVAAAAAATTGDALKNAVSSAIEGARHANAEINAATRAAAEEAARSLTKLRETGEQAAYALRAAGLAARLESEALDRLAGPYMPAGSAAAAAPLTPPAVRTPISASAPPQPFQQAQPFQNGPAQSARPSAYGNAAITPPATPPRPSMDDDLFEASAEAMIAAARGHEDHDILDPVPSIAARPSQAPPARERDTDPPVSLRRRHDDAPPETPRRRASDYAPTPPSQGSNGNGAGGYNNGHNGNGHSSGNGGGPAPWREIISDISKDQAPPQADRETIAEAVVERLQNSGIPLSDAFKPKAKRRIAEAAQRGEKDRHAATIEQGGKQFDRVVQRLRGDPRLMDMAKQFVRFERTDALAALEQTQSTSRNASPRLAAFLMLDAAL</sequence>
<feature type="coiled-coil region" evidence="1">
    <location>
        <begin position="169"/>
        <end position="196"/>
    </location>
</feature>
<evidence type="ECO:0000313" key="5">
    <source>
        <dbReference type="Proteomes" id="UP000027100"/>
    </source>
</evidence>
<dbReference type="STRING" id="1280954.HPO_11983"/>
<dbReference type="PATRIC" id="fig|1280954.3.peg.2425"/>
<dbReference type="EMBL" id="ARYM01000013">
    <property type="protein sequence ID" value="KCZ98033.1"/>
    <property type="molecule type" value="Genomic_DNA"/>
</dbReference>
<feature type="compositionally biased region" description="Gly residues" evidence="2">
    <location>
        <begin position="517"/>
        <end position="541"/>
    </location>
</feature>
<dbReference type="eggNOG" id="COG1196">
    <property type="taxonomic scope" value="Bacteria"/>
</dbReference>
<protein>
    <recommendedName>
        <fullName evidence="6">Polar localization protein TipN</fullName>
    </recommendedName>
</protein>
<dbReference type="AlphaFoldDB" id="A0A062VCN0"/>
<keyword evidence="1" id="KW-0175">Coiled coil</keyword>
<evidence type="ECO:0000256" key="1">
    <source>
        <dbReference type="SAM" id="Coils"/>
    </source>
</evidence>
<accession>A0A062VCN0</accession>
<gene>
    <name evidence="4" type="ORF">HPO_11983</name>
</gene>
<keyword evidence="3" id="KW-0812">Transmembrane</keyword>
<feature type="transmembrane region" description="Helical" evidence="3">
    <location>
        <begin position="37"/>
        <end position="62"/>
    </location>
</feature>
<name>A0A062VCN0_9PROT</name>
<dbReference type="Proteomes" id="UP000027100">
    <property type="component" value="Unassembled WGS sequence"/>
</dbReference>
<proteinExistence type="predicted"/>
<keyword evidence="3" id="KW-0472">Membrane</keyword>
<feature type="region of interest" description="Disordered" evidence="2">
    <location>
        <begin position="388"/>
        <end position="438"/>
    </location>
</feature>
<keyword evidence="5" id="KW-1185">Reference proteome</keyword>
<organism evidence="4 5">
    <name type="scientific">Hyphomonas polymorpha PS728</name>
    <dbReference type="NCBI Taxonomy" id="1280954"/>
    <lineage>
        <taxon>Bacteria</taxon>
        <taxon>Pseudomonadati</taxon>
        <taxon>Pseudomonadota</taxon>
        <taxon>Alphaproteobacteria</taxon>
        <taxon>Hyphomonadales</taxon>
        <taxon>Hyphomonadaceae</taxon>
        <taxon>Hyphomonas</taxon>
    </lineage>
</organism>
<evidence type="ECO:0000313" key="4">
    <source>
        <dbReference type="EMBL" id="KCZ98033.1"/>
    </source>
</evidence>
<dbReference type="RefSeq" id="WP_035598989.1">
    <property type="nucleotide sequence ID" value="NZ_ARYM01000013.1"/>
</dbReference>
<evidence type="ECO:0000256" key="2">
    <source>
        <dbReference type="SAM" id="MobiDB-lite"/>
    </source>
</evidence>
<evidence type="ECO:0000256" key="3">
    <source>
        <dbReference type="SAM" id="Phobius"/>
    </source>
</evidence>
<feature type="transmembrane region" description="Helical" evidence="3">
    <location>
        <begin position="68"/>
        <end position="87"/>
    </location>
</feature>
<reference evidence="4 5" key="1">
    <citation type="journal article" date="2014" name="Antonie Van Leeuwenhoek">
        <title>Hyphomonas beringensis sp. nov. and Hyphomonas chukchiensis sp. nov., isolated from surface seawater of the Bering Sea and Chukchi Sea.</title>
        <authorList>
            <person name="Li C."/>
            <person name="Lai Q."/>
            <person name="Li G."/>
            <person name="Dong C."/>
            <person name="Wang J."/>
            <person name="Liao Y."/>
            <person name="Shao Z."/>
        </authorList>
    </citation>
    <scope>NUCLEOTIDE SEQUENCE [LARGE SCALE GENOMIC DNA]</scope>
    <source>
        <strain evidence="4 5">PS728</strain>
    </source>
</reference>
<feature type="region of interest" description="Disordered" evidence="2">
    <location>
        <begin position="461"/>
        <end position="545"/>
    </location>
</feature>
<comment type="caution">
    <text evidence="4">The sequence shown here is derived from an EMBL/GenBank/DDBJ whole genome shotgun (WGS) entry which is preliminary data.</text>
</comment>